<name>A0AAV8X4U0_9CUCU</name>
<evidence type="ECO:0000313" key="2">
    <source>
        <dbReference type="Proteomes" id="UP001162162"/>
    </source>
</evidence>
<dbReference type="Proteomes" id="UP001162162">
    <property type="component" value="Unassembled WGS sequence"/>
</dbReference>
<gene>
    <name evidence="1" type="ORF">NQ318_010291</name>
</gene>
<accession>A0AAV8X4U0</accession>
<protein>
    <submittedName>
        <fullName evidence="1">Uncharacterized protein</fullName>
    </submittedName>
</protein>
<sequence length="145" mass="16428">MYQNKTTVLDNCRLQGNDIWNFDESCITTIQKADRIIARRGQKQVSVMTSAERGTLVTIALAGNAAPLGIMCSQCASFRRNDLKTILYAMDALDQLYPKYPTVAAGNLKCSYFRKEAWDLHHILDVYFKKVLKTGYSRLLVPCIQ</sequence>
<proteinExistence type="predicted"/>
<comment type="caution">
    <text evidence="1">The sequence shown here is derived from an EMBL/GenBank/DDBJ whole genome shotgun (WGS) entry which is preliminary data.</text>
</comment>
<dbReference type="AlphaFoldDB" id="A0AAV8X4U0"/>
<dbReference type="EMBL" id="JAPWTK010001205">
    <property type="protein sequence ID" value="KAJ8933547.1"/>
    <property type="molecule type" value="Genomic_DNA"/>
</dbReference>
<feature type="non-terminal residue" evidence="1">
    <location>
        <position position="145"/>
    </location>
</feature>
<organism evidence="1 2">
    <name type="scientific">Aromia moschata</name>
    <dbReference type="NCBI Taxonomy" id="1265417"/>
    <lineage>
        <taxon>Eukaryota</taxon>
        <taxon>Metazoa</taxon>
        <taxon>Ecdysozoa</taxon>
        <taxon>Arthropoda</taxon>
        <taxon>Hexapoda</taxon>
        <taxon>Insecta</taxon>
        <taxon>Pterygota</taxon>
        <taxon>Neoptera</taxon>
        <taxon>Endopterygota</taxon>
        <taxon>Coleoptera</taxon>
        <taxon>Polyphaga</taxon>
        <taxon>Cucujiformia</taxon>
        <taxon>Chrysomeloidea</taxon>
        <taxon>Cerambycidae</taxon>
        <taxon>Cerambycinae</taxon>
        <taxon>Callichromatini</taxon>
        <taxon>Aromia</taxon>
    </lineage>
</organism>
<evidence type="ECO:0000313" key="1">
    <source>
        <dbReference type="EMBL" id="KAJ8933547.1"/>
    </source>
</evidence>
<reference evidence="1" key="1">
    <citation type="journal article" date="2023" name="Insect Mol. Biol.">
        <title>Genome sequencing provides insights into the evolution of gene families encoding plant cell wall-degrading enzymes in longhorned beetles.</title>
        <authorList>
            <person name="Shin N.R."/>
            <person name="Okamura Y."/>
            <person name="Kirsch R."/>
            <person name="Pauchet Y."/>
        </authorList>
    </citation>
    <scope>NUCLEOTIDE SEQUENCE</scope>
    <source>
        <strain evidence="1">AMC_N1</strain>
    </source>
</reference>
<keyword evidence="2" id="KW-1185">Reference proteome</keyword>